<reference evidence="1" key="1">
    <citation type="submission" date="2019-04" db="EMBL/GenBank/DDBJ databases">
        <title>Whole genome sequencing of oral phylogroup 2 treponemes.</title>
        <authorList>
            <person name="Chan Y."/>
            <person name="Zeng H.H."/>
            <person name="Yu X.L."/>
            <person name="Leung W.K."/>
            <person name="Watt R.M."/>
        </authorList>
    </citation>
    <scope>NUCLEOTIDE SEQUENCE</scope>
    <source>
        <strain evidence="1">OMZ 847</strain>
    </source>
</reference>
<protein>
    <submittedName>
        <fullName evidence="1">Racemase</fullName>
    </submittedName>
</protein>
<dbReference type="Pfam" id="PF01177">
    <property type="entry name" value="Asp_Glu_race"/>
    <property type="match status" value="1"/>
</dbReference>
<evidence type="ECO:0000313" key="1">
    <source>
        <dbReference type="EMBL" id="UTY30055.1"/>
    </source>
</evidence>
<organism evidence="1 2">
    <name type="scientific">Treponema putidum</name>
    <dbReference type="NCBI Taxonomy" id="221027"/>
    <lineage>
        <taxon>Bacteria</taxon>
        <taxon>Pseudomonadati</taxon>
        <taxon>Spirochaetota</taxon>
        <taxon>Spirochaetia</taxon>
        <taxon>Spirochaetales</taxon>
        <taxon>Treponemataceae</taxon>
        <taxon>Treponema</taxon>
    </lineage>
</organism>
<dbReference type="EMBL" id="CP038802">
    <property type="protein sequence ID" value="UTY30055.1"/>
    <property type="molecule type" value="Genomic_DNA"/>
</dbReference>
<dbReference type="InterPro" id="IPR033134">
    <property type="entry name" value="Asp/Glu_racemase_AS_2"/>
</dbReference>
<accession>A0ABY5HYB1</accession>
<dbReference type="Gene3D" id="3.40.50.1860">
    <property type="match status" value="1"/>
</dbReference>
<dbReference type="SUPFAM" id="SSF53681">
    <property type="entry name" value="Aspartate/glutamate racemase"/>
    <property type="match status" value="1"/>
</dbReference>
<proteinExistence type="predicted"/>
<sequence>MGVELLERRGIEAFAVPMSSTCEEQSQLQYFSQEALENFFITKSNEAIKKGIDVIVIYCNSLSSAIDYEKIQKLLNIQIFSPLDTYKNLPKDCKNIAILAANGLAAYTIDKIIQKYNQKKNTIPIGNMSIVQLIEKGLIPAEIVRLLNLKGLLSYLENIEIKDYKVDSLILGCTHFPYIKNELEKLTSIKIIDPADTMLENILHTKEKKEYAKENSNNDR</sequence>
<dbReference type="PROSITE" id="PS00924">
    <property type="entry name" value="ASP_GLU_RACEMASE_2"/>
    <property type="match status" value="1"/>
</dbReference>
<evidence type="ECO:0000313" key="2">
    <source>
        <dbReference type="Proteomes" id="UP001059401"/>
    </source>
</evidence>
<dbReference type="Proteomes" id="UP001059401">
    <property type="component" value="Chromosome"/>
</dbReference>
<name>A0ABY5HYB1_9SPIR</name>
<dbReference type="InterPro" id="IPR015942">
    <property type="entry name" value="Asp/Glu/hydantoin_racemase"/>
</dbReference>
<dbReference type="InterPro" id="IPR001920">
    <property type="entry name" value="Asp/Glu_race"/>
</dbReference>
<gene>
    <name evidence="1" type="ORF">E4N76_08530</name>
</gene>
<keyword evidence="2" id="KW-1185">Reference proteome</keyword>